<dbReference type="AlphaFoldDB" id="A0A0H5QTR8"/>
<dbReference type="EC" id="3.1.21.3" evidence="2"/>
<accession>A0A0H5QTR8</accession>
<feature type="region of interest" description="Disordered" evidence="1">
    <location>
        <begin position="1"/>
        <end position="68"/>
    </location>
</feature>
<dbReference type="GO" id="GO:0009035">
    <property type="term" value="F:type I site-specific deoxyribonuclease activity"/>
    <property type="evidence" value="ECO:0007669"/>
    <property type="project" value="UniProtKB-EC"/>
</dbReference>
<dbReference type="EMBL" id="CVTF01000044">
    <property type="protein sequence ID" value="CRY99078.1"/>
    <property type="molecule type" value="Genomic_DNA"/>
</dbReference>
<feature type="compositionally biased region" description="Polar residues" evidence="1">
    <location>
        <begin position="1"/>
        <end position="17"/>
    </location>
</feature>
<keyword evidence="2" id="KW-0378">Hydrolase</keyword>
<dbReference type="Proteomes" id="UP000182715">
    <property type="component" value="Unassembled WGS sequence"/>
</dbReference>
<protein>
    <submittedName>
        <fullName evidence="2">Type I restriction-modification system, restriction subunit R</fullName>
        <ecNumber evidence="2">3.1.21.3</ecNumber>
    </submittedName>
</protein>
<evidence type="ECO:0000313" key="2">
    <source>
        <dbReference type="EMBL" id="CRY99078.1"/>
    </source>
</evidence>
<sequence length="68" mass="7454">VGFSPPKQQQAATTVKQRQAGRWAEAHPTASGNRPAFRHSVWKPENMAADAQNKEKKPIEMIQTASVG</sequence>
<evidence type="ECO:0000313" key="3">
    <source>
        <dbReference type="Proteomes" id="UP000182715"/>
    </source>
</evidence>
<proteinExistence type="predicted"/>
<organism evidence="2 3">
    <name type="scientific">Neisseria meningitidis serogroup B</name>
    <dbReference type="NCBI Taxonomy" id="491"/>
    <lineage>
        <taxon>Bacteria</taxon>
        <taxon>Pseudomonadati</taxon>
        <taxon>Pseudomonadota</taxon>
        <taxon>Betaproteobacteria</taxon>
        <taxon>Neisseriales</taxon>
        <taxon>Neisseriaceae</taxon>
        <taxon>Neisseria</taxon>
    </lineage>
</organism>
<evidence type="ECO:0000256" key="1">
    <source>
        <dbReference type="SAM" id="MobiDB-lite"/>
    </source>
</evidence>
<name>A0A0H5QTR8_NEIMI</name>
<feature type="non-terminal residue" evidence="2">
    <location>
        <position position="1"/>
    </location>
</feature>
<reference evidence="2 3" key="1">
    <citation type="submission" date="2014-11" db="EMBL/GenBank/DDBJ databases">
        <authorList>
            <person name="Diene M.Seydina."/>
        </authorList>
    </citation>
    <scope>NUCLEOTIDE SEQUENCE [LARGE SCALE GENOMIC DNA]</scope>
    <source>
        <strain evidence="2 3">Neisseria meningitidis CHUV</strain>
    </source>
</reference>